<reference evidence="2" key="1">
    <citation type="submission" date="2020-03" db="EMBL/GenBank/DDBJ databases">
        <authorList>
            <person name="Weist P."/>
        </authorList>
    </citation>
    <scope>NUCLEOTIDE SEQUENCE</scope>
</reference>
<dbReference type="Proteomes" id="UP001153269">
    <property type="component" value="Unassembled WGS sequence"/>
</dbReference>
<keyword evidence="3" id="KW-1185">Reference proteome</keyword>
<keyword evidence="1" id="KW-1133">Transmembrane helix</keyword>
<protein>
    <submittedName>
        <fullName evidence="2">Uncharacterized protein</fullName>
    </submittedName>
</protein>
<evidence type="ECO:0000313" key="3">
    <source>
        <dbReference type="Proteomes" id="UP001153269"/>
    </source>
</evidence>
<organism evidence="2 3">
    <name type="scientific">Pleuronectes platessa</name>
    <name type="common">European plaice</name>
    <dbReference type="NCBI Taxonomy" id="8262"/>
    <lineage>
        <taxon>Eukaryota</taxon>
        <taxon>Metazoa</taxon>
        <taxon>Chordata</taxon>
        <taxon>Craniata</taxon>
        <taxon>Vertebrata</taxon>
        <taxon>Euteleostomi</taxon>
        <taxon>Actinopterygii</taxon>
        <taxon>Neopterygii</taxon>
        <taxon>Teleostei</taxon>
        <taxon>Neoteleostei</taxon>
        <taxon>Acanthomorphata</taxon>
        <taxon>Carangaria</taxon>
        <taxon>Pleuronectiformes</taxon>
        <taxon>Pleuronectoidei</taxon>
        <taxon>Pleuronectidae</taxon>
        <taxon>Pleuronectes</taxon>
    </lineage>
</organism>
<dbReference type="AlphaFoldDB" id="A0A9N7TZJ7"/>
<evidence type="ECO:0000313" key="2">
    <source>
        <dbReference type="EMBL" id="CAB1421301.1"/>
    </source>
</evidence>
<keyword evidence="1" id="KW-0812">Transmembrane</keyword>
<proteinExistence type="predicted"/>
<dbReference type="EMBL" id="CADEAL010000516">
    <property type="protein sequence ID" value="CAB1421301.1"/>
    <property type="molecule type" value="Genomic_DNA"/>
</dbReference>
<accession>A0A9N7TZJ7</accession>
<comment type="caution">
    <text evidence="2">The sequence shown here is derived from an EMBL/GenBank/DDBJ whole genome shotgun (WGS) entry which is preliminary data.</text>
</comment>
<gene>
    <name evidence="2" type="ORF">PLEPLA_LOCUS9183</name>
</gene>
<name>A0A9N7TZJ7_PLEPL</name>
<evidence type="ECO:0000256" key="1">
    <source>
        <dbReference type="SAM" id="Phobius"/>
    </source>
</evidence>
<sequence length="208" mass="22677">MSKRPCGSARWPFWFSFGCSVTGFNWSCLLVASFIQGFKSKFQVKLFGWSEVKTERPRPLLTFICRRFLFSLGVKCTTLGHTSPPGYSGIQPVSGNREVVLELPTPTSAGSIIIMQEPRAGGEQEQEQEQEASRSRSRSLAADQLSLCLPFPKLPDIFSSALSAGATRAEAAEEWMLGGGLTLGPGHLHDSLSVEDMSVITEIDAVFA</sequence>
<feature type="transmembrane region" description="Helical" evidence="1">
    <location>
        <begin position="12"/>
        <end position="35"/>
    </location>
</feature>
<keyword evidence="1" id="KW-0472">Membrane</keyword>